<feature type="transmembrane region" description="Helical" evidence="8">
    <location>
        <begin position="295"/>
        <end position="320"/>
    </location>
</feature>
<comment type="subcellular location">
    <subcellularLocation>
        <location evidence="1 8">Cell membrane</location>
        <topology evidence="1 8">Multi-pass membrane protein</topology>
    </subcellularLocation>
</comment>
<evidence type="ECO:0000313" key="10">
    <source>
        <dbReference type="Proteomes" id="UP000094067"/>
    </source>
</evidence>
<dbReference type="EMBL" id="MCGH01000002">
    <property type="protein sequence ID" value="ODM07603.1"/>
    <property type="molecule type" value="Genomic_DNA"/>
</dbReference>
<keyword evidence="7 8" id="KW-0472">Membrane</keyword>
<evidence type="ECO:0000256" key="5">
    <source>
        <dbReference type="ARBA" id="ARBA00022692"/>
    </source>
</evidence>
<feature type="transmembrane region" description="Helical" evidence="8">
    <location>
        <begin position="91"/>
        <end position="116"/>
    </location>
</feature>
<dbReference type="RefSeq" id="WP_069153203.1">
    <property type="nucleotide sequence ID" value="NZ_MCGH01000002.1"/>
</dbReference>
<feature type="transmembrane region" description="Helical" evidence="8">
    <location>
        <begin position="376"/>
        <end position="398"/>
    </location>
</feature>
<dbReference type="PRINTS" id="PR00175">
    <property type="entry name" value="NAALASMPORT"/>
</dbReference>
<dbReference type="PATRIC" id="fig|1432052.4.peg.3886"/>
<dbReference type="GO" id="GO:0005283">
    <property type="term" value="F:amino acid:sodium symporter activity"/>
    <property type="evidence" value="ECO:0007669"/>
    <property type="project" value="InterPro"/>
</dbReference>
<dbReference type="Gene3D" id="1.20.1740.10">
    <property type="entry name" value="Amino acid/polyamine transporter I"/>
    <property type="match status" value="1"/>
</dbReference>
<dbReference type="Proteomes" id="UP000094067">
    <property type="component" value="Unassembled WGS sequence"/>
</dbReference>
<keyword evidence="4 8" id="KW-1003">Cell membrane</keyword>
<dbReference type="Pfam" id="PF01235">
    <property type="entry name" value="Na_Ala_symp"/>
    <property type="match status" value="1"/>
</dbReference>
<proteinExistence type="inferred from homology"/>
<feature type="transmembrane region" description="Helical" evidence="8">
    <location>
        <begin position="327"/>
        <end position="345"/>
    </location>
</feature>
<evidence type="ECO:0000256" key="2">
    <source>
        <dbReference type="ARBA" id="ARBA00009261"/>
    </source>
</evidence>
<comment type="similarity">
    <text evidence="2 8">Belongs to the alanine or glycine:cation symporter (AGCS) (TC 2.A.25) family.</text>
</comment>
<keyword evidence="8" id="KW-0769">Symport</keyword>
<gene>
    <name evidence="9" type="primary">alsT_1</name>
    <name evidence="9" type="ORF">BEI61_03493</name>
</gene>
<dbReference type="GO" id="GO:0005886">
    <property type="term" value="C:plasma membrane"/>
    <property type="evidence" value="ECO:0007669"/>
    <property type="project" value="UniProtKB-SubCell"/>
</dbReference>
<protein>
    <submittedName>
        <fullName evidence="9">Amino-acid carrier protein AlsT</fullName>
    </submittedName>
</protein>
<dbReference type="PANTHER" id="PTHR30330:SF3">
    <property type="entry name" value="TRANSCRIPTIONAL REGULATOR, LRP FAMILY"/>
    <property type="match status" value="1"/>
</dbReference>
<feature type="transmembrane region" description="Helical" evidence="8">
    <location>
        <begin position="61"/>
        <end position="85"/>
    </location>
</feature>
<evidence type="ECO:0000256" key="1">
    <source>
        <dbReference type="ARBA" id="ARBA00004651"/>
    </source>
</evidence>
<evidence type="ECO:0000256" key="6">
    <source>
        <dbReference type="ARBA" id="ARBA00022989"/>
    </source>
</evidence>
<accession>A0A1E3AFV3</accession>
<keyword evidence="3 8" id="KW-0813">Transport</keyword>
<evidence type="ECO:0000313" key="9">
    <source>
        <dbReference type="EMBL" id="ODM07603.1"/>
    </source>
</evidence>
<feature type="transmembrane region" description="Helical" evidence="8">
    <location>
        <begin position="12"/>
        <end position="30"/>
    </location>
</feature>
<feature type="transmembrane region" description="Helical" evidence="8">
    <location>
        <begin position="144"/>
        <end position="164"/>
    </location>
</feature>
<organism evidence="9 10">
    <name type="scientific">Eisenbergiella tayi</name>
    <dbReference type="NCBI Taxonomy" id="1432052"/>
    <lineage>
        <taxon>Bacteria</taxon>
        <taxon>Bacillati</taxon>
        <taxon>Bacillota</taxon>
        <taxon>Clostridia</taxon>
        <taxon>Lachnospirales</taxon>
        <taxon>Lachnospiraceae</taxon>
        <taxon>Eisenbergiella</taxon>
    </lineage>
</organism>
<feature type="transmembrane region" description="Helical" evidence="8">
    <location>
        <begin position="207"/>
        <end position="224"/>
    </location>
</feature>
<sequence>MLPFLEHINQLLWGFPVLILLSSAHLYFTAKLKFPQRLTLKAIRLSVTPEKNAKGANLSGFAALATTLAATLGTGNIIGVSTAIAIGGPGALFWCWITGVLGMATCYAECYLSVLFKKQKPDKTYVGGPMYVLEQGLHSKPLGILYAACALFAAFGVGCTTQSSAITEAVNTIAPVSPHIIGILAAFTAGLVILGGVKSIGKFCTRMVPALGFFYIGCCLYLLFLNRHFIFSGLSLILGSAFQTKAAAGGFIGSTLQSAARFGIARGLFTNEAGIGTAAIAAASSETRDPRRQSLISMTAVFWDTVVMCAVTGLVIVTNIQKNPSSIMGFSSASLTSAAFTFLPFGGATLLSLALVAFAITTLIGWCYYGERAAEYLFGESGIVSYHLCYIVMIYIGAVLPMDLVWGMTDLINGIMVFPNVIALFALRKKIHI</sequence>
<evidence type="ECO:0000256" key="7">
    <source>
        <dbReference type="ARBA" id="ARBA00023136"/>
    </source>
</evidence>
<evidence type="ECO:0000256" key="3">
    <source>
        <dbReference type="ARBA" id="ARBA00022448"/>
    </source>
</evidence>
<evidence type="ECO:0000256" key="4">
    <source>
        <dbReference type="ARBA" id="ARBA00022475"/>
    </source>
</evidence>
<dbReference type="AlphaFoldDB" id="A0A1E3AFV3"/>
<keyword evidence="6 8" id="KW-1133">Transmembrane helix</keyword>
<evidence type="ECO:0000256" key="8">
    <source>
        <dbReference type="RuleBase" id="RU363064"/>
    </source>
</evidence>
<name>A0A1E3AFV3_9FIRM</name>
<dbReference type="NCBIfam" id="TIGR00835">
    <property type="entry name" value="agcS"/>
    <property type="match status" value="1"/>
</dbReference>
<keyword evidence="5 8" id="KW-0812">Transmembrane</keyword>
<feature type="transmembrane region" description="Helical" evidence="8">
    <location>
        <begin position="176"/>
        <end position="195"/>
    </location>
</feature>
<feature type="transmembrane region" description="Helical" evidence="8">
    <location>
        <begin position="404"/>
        <end position="427"/>
    </location>
</feature>
<dbReference type="InterPro" id="IPR001463">
    <property type="entry name" value="Na/Ala_symport"/>
</dbReference>
<comment type="caution">
    <text evidence="9">The sequence shown here is derived from an EMBL/GenBank/DDBJ whole genome shotgun (WGS) entry which is preliminary data.</text>
</comment>
<reference evidence="9 10" key="1">
    <citation type="submission" date="2016-07" db="EMBL/GenBank/DDBJ databases">
        <title>Characterization of isolates of Eisenbergiella tayi derived from blood cultures, using whole genome sequencing.</title>
        <authorList>
            <person name="Burdz T."/>
            <person name="Wiebe D."/>
            <person name="Huynh C."/>
            <person name="Bernard K."/>
        </authorList>
    </citation>
    <scope>NUCLEOTIDE SEQUENCE [LARGE SCALE GENOMIC DNA]</scope>
    <source>
        <strain evidence="9 10">NML 110608</strain>
    </source>
</reference>
<dbReference type="PANTHER" id="PTHR30330">
    <property type="entry name" value="AGSS FAMILY TRANSPORTER, SODIUM-ALANINE"/>
    <property type="match status" value="1"/>
</dbReference>
<feature type="transmembrane region" description="Helical" evidence="8">
    <location>
        <begin position="351"/>
        <end position="369"/>
    </location>
</feature>